<dbReference type="InterPro" id="IPR014710">
    <property type="entry name" value="RmlC-like_jellyroll"/>
</dbReference>
<dbReference type="SUPFAM" id="SSF51206">
    <property type="entry name" value="cAMP-binding domain-like"/>
    <property type="match status" value="1"/>
</dbReference>
<dbReference type="InterPro" id="IPR000595">
    <property type="entry name" value="cNMP-bd_dom"/>
</dbReference>
<proteinExistence type="predicted"/>
<accession>A0A2N3IKT3</accession>
<dbReference type="InterPro" id="IPR018490">
    <property type="entry name" value="cNMP-bd_dom_sf"/>
</dbReference>
<dbReference type="PANTHER" id="PTHR24567">
    <property type="entry name" value="CRP FAMILY TRANSCRIPTIONAL REGULATORY PROTEIN"/>
    <property type="match status" value="1"/>
</dbReference>
<keyword evidence="3" id="KW-1185">Reference proteome</keyword>
<dbReference type="SMART" id="SM00100">
    <property type="entry name" value="cNMP"/>
    <property type="match status" value="1"/>
</dbReference>
<dbReference type="GO" id="GO:0005829">
    <property type="term" value="C:cytosol"/>
    <property type="evidence" value="ECO:0007669"/>
    <property type="project" value="TreeGrafter"/>
</dbReference>
<dbReference type="CDD" id="cd00038">
    <property type="entry name" value="CAP_ED"/>
    <property type="match status" value="1"/>
</dbReference>
<evidence type="ECO:0000259" key="1">
    <source>
        <dbReference type="PROSITE" id="PS50042"/>
    </source>
</evidence>
<dbReference type="EMBL" id="NKXO01000001">
    <property type="protein sequence ID" value="PKQ70927.1"/>
    <property type="molecule type" value="Genomic_DNA"/>
</dbReference>
<dbReference type="Pfam" id="PF00027">
    <property type="entry name" value="cNMP_binding"/>
    <property type="match status" value="1"/>
</dbReference>
<dbReference type="PANTHER" id="PTHR24567:SF26">
    <property type="entry name" value="REGULATORY PROTEIN YEIL"/>
    <property type="match status" value="1"/>
</dbReference>
<dbReference type="OrthoDB" id="1523752at2"/>
<protein>
    <submittedName>
        <fullName evidence="2">Cyclic nucleotide-binding domain</fullName>
    </submittedName>
</protein>
<name>A0A2N3IKT3_9BACT</name>
<dbReference type="InterPro" id="IPR050397">
    <property type="entry name" value="Env_Response_Regulators"/>
</dbReference>
<gene>
    <name evidence="2" type="ORF">Rain11_0068</name>
</gene>
<dbReference type="Gene3D" id="2.60.120.10">
    <property type="entry name" value="Jelly Rolls"/>
    <property type="match status" value="1"/>
</dbReference>
<dbReference type="PROSITE" id="PS50042">
    <property type="entry name" value="CNMP_BINDING_3"/>
    <property type="match status" value="1"/>
</dbReference>
<comment type="caution">
    <text evidence="2">The sequence shown here is derived from an EMBL/GenBank/DDBJ whole genome shotgun (WGS) entry which is preliminary data.</text>
</comment>
<sequence length="179" mass="21094">MKLLNPFRKVYSTQEKEIFDFFKNVKLFERLTEKEMEEFLPFLHLREYKQNEAIFFRNDPSQALYVIKSGTVELNLDHQDSFETLATAKKGVAIGINALVENSERVYNAVVRSKEALLYIIPQVNILEIFKYKISIQAKMMTSLAELYDENTKNLFNSYRRHIGLFHLGEAYMKTFQSE</sequence>
<evidence type="ECO:0000313" key="3">
    <source>
        <dbReference type="Proteomes" id="UP000233387"/>
    </source>
</evidence>
<reference evidence="2 3" key="1">
    <citation type="submission" date="2017-06" db="EMBL/GenBank/DDBJ databases">
        <title>Raineya orbicola gen. nov., sp. nov. a slightly thermophilic bacterium of the phylum Bacteroidetes and the description of Raineyaceae fam. nov.</title>
        <authorList>
            <person name="Albuquerque L."/>
            <person name="Polonia A.R.M."/>
            <person name="Barroso C."/>
            <person name="Froufe H.J.C."/>
            <person name="Lage O."/>
            <person name="Lobo-Da-Cunha A."/>
            <person name="Egas C."/>
            <person name="Da Costa M.S."/>
        </authorList>
    </citation>
    <scope>NUCLEOTIDE SEQUENCE [LARGE SCALE GENOMIC DNA]</scope>
    <source>
        <strain evidence="2 3">SPSPC-11</strain>
    </source>
</reference>
<evidence type="ECO:0000313" key="2">
    <source>
        <dbReference type="EMBL" id="PKQ70927.1"/>
    </source>
</evidence>
<feature type="domain" description="Cyclic nucleotide-binding" evidence="1">
    <location>
        <begin position="27"/>
        <end position="120"/>
    </location>
</feature>
<dbReference type="Proteomes" id="UP000233387">
    <property type="component" value="Unassembled WGS sequence"/>
</dbReference>
<dbReference type="RefSeq" id="WP_101357328.1">
    <property type="nucleotide sequence ID" value="NZ_NKXO01000001.1"/>
</dbReference>
<dbReference type="GO" id="GO:0003700">
    <property type="term" value="F:DNA-binding transcription factor activity"/>
    <property type="evidence" value="ECO:0007669"/>
    <property type="project" value="TreeGrafter"/>
</dbReference>
<dbReference type="AlphaFoldDB" id="A0A2N3IKT3"/>
<organism evidence="2 3">
    <name type="scientific">Raineya orbicola</name>
    <dbReference type="NCBI Taxonomy" id="2016530"/>
    <lineage>
        <taxon>Bacteria</taxon>
        <taxon>Pseudomonadati</taxon>
        <taxon>Bacteroidota</taxon>
        <taxon>Cytophagia</taxon>
        <taxon>Cytophagales</taxon>
        <taxon>Raineyaceae</taxon>
        <taxon>Raineya</taxon>
    </lineage>
</organism>